<sequence length="217" mass="22587">MCNTDGDTATGGCCGAGEQKPEDGAGHWLGDVTLDQQLPADLQAALGRFLGVGSVDTLNEWSALIRGQTGGAISADHLCHTDEETGHWGEVDGERHHFQCFYDAVVLAALTDRPVDIHTVSPGGTAIEARAVSGEDLSVTPESAVFSLGIASDAHERSGGAPTLQDSYAAICPYVKAFPNRDAYEQWADEVPAATVATPLSGATAFARALTTEGDDD</sequence>
<dbReference type="EC" id="4.99.1.2" evidence="1"/>
<dbReference type="RefSeq" id="WP_372391777.1">
    <property type="nucleotide sequence ID" value="NZ_JBGNYA010000002.1"/>
</dbReference>
<dbReference type="Gene3D" id="3.30.450.410">
    <property type="match status" value="1"/>
</dbReference>
<dbReference type="InterPro" id="IPR053717">
    <property type="entry name" value="MerB_lyase_sf"/>
</dbReference>
<dbReference type="InterPro" id="IPR004927">
    <property type="entry name" value="MerB"/>
</dbReference>
<protein>
    <submittedName>
        <fullName evidence="1">Organomercurial lyase</fullName>
        <ecNumber evidence="1">4.99.1.2</ecNumber>
    </submittedName>
</protein>
<dbReference type="GO" id="GO:0018836">
    <property type="term" value="F:alkylmercury lyase activity"/>
    <property type="evidence" value="ECO:0007669"/>
    <property type="project" value="UniProtKB-EC"/>
</dbReference>
<accession>A0ABD5MFZ1</accession>
<keyword evidence="1" id="KW-0456">Lyase</keyword>
<dbReference type="EMBL" id="JBGNYA010000002">
    <property type="protein sequence ID" value="MFA1612516.1"/>
    <property type="molecule type" value="Genomic_DNA"/>
</dbReference>
<comment type="caution">
    <text evidence="1">The sequence shown here is derived from an EMBL/GenBank/DDBJ whole genome shotgun (WGS) entry which is preliminary data.</text>
</comment>
<name>A0ABD5MFZ1_9EURY</name>
<organism evidence="1 2">
    <name type="scientific">Halobellus rubicundus</name>
    <dbReference type="NCBI Taxonomy" id="2996466"/>
    <lineage>
        <taxon>Archaea</taxon>
        <taxon>Methanobacteriati</taxon>
        <taxon>Methanobacteriota</taxon>
        <taxon>Stenosarchaea group</taxon>
        <taxon>Halobacteria</taxon>
        <taxon>Halobacteriales</taxon>
        <taxon>Haloferacaceae</taxon>
        <taxon>Halobellus</taxon>
    </lineage>
</organism>
<dbReference type="SUPFAM" id="SSF160387">
    <property type="entry name" value="NosL/MerB-like"/>
    <property type="match status" value="1"/>
</dbReference>
<dbReference type="Proteomes" id="UP001570511">
    <property type="component" value="Unassembled WGS sequence"/>
</dbReference>
<evidence type="ECO:0000313" key="1">
    <source>
        <dbReference type="EMBL" id="MFA1612516.1"/>
    </source>
</evidence>
<dbReference type="AlphaFoldDB" id="A0ABD5MFZ1"/>
<proteinExistence type="predicted"/>
<dbReference type="Pfam" id="PF03243">
    <property type="entry name" value="MerB"/>
    <property type="match status" value="1"/>
</dbReference>
<evidence type="ECO:0000313" key="2">
    <source>
        <dbReference type="Proteomes" id="UP001570511"/>
    </source>
</evidence>
<keyword evidence="2" id="KW-1185">Reference proteome</keyword>
<reference evidence="1 2" key="1">
    <citation type="submission" date="2024-08" db="EMBL/GenBank/DDBJ databases">
        <title>Halobellus sp. MBLA0158 whole genome sequence.</title>
        <authorList>
            <person name="Hwang C.Y."/>
            <person name="Cho E.-S."/>
            <person name="Seo M.-J."/>
        </authorList>
    </citation>
    <scope>NUCLEOTIDE SEQUENCE [LARGE SCALE GENOMIC DNA]</scope>
    <source>
        <strain evidence="1 2">MBLA0158</strain>
    </source>
</reference>
<gene>
    <name evidence="1" type="primary">merB</name>
    <name evidence="1" type="ORF">OS889_16140</name>
</gene>